<proteinExistence type="predicted"/>
<keyword evidence="3" id="KW-1185">Reference proteome</keyword>
<dbReference type="EMBL" id="BAWF01000012">
    <property type="protein sequence ID" value="GAF44301.1"/>
    <property type="molecule type" value="Genomic_DNA"/>
</dbReference>
<reference evidence="2 3" key="1">
    <citation type="submission" date="2014-02" db="EMBL/GenBank/DDBJ databases">
        <title>Whole genome shotgun sequence of Rhodococcus wratislaviensis NBRC 100605.</title>
        <authorList>
            <person name="Hosoyama A."/>
            <person name="Tsuchikane K."/>
            <person name="Yoshida I."/>
            <person name="Ohji S."/>
            <person name="Ichikawa N."/>
            <person name="Yamazoe A."/>
            <person name="Fujita N."/>
        </authorList>
    </citation>
    <scope>NUCLEOTIDE SEQUENCE [LARGE SCALE GENOMIC DNA]</scope>
    <source>
        <strain evidence="2 3">NBRC 100605</strain>
    </source>
</reference>
<evidence type="ECO:0000313" key="2">
    <source>
        <dbReference type="EMBL" id="GAF44301.1"/>
    </source>
</evidence>
<protein>
    <recommendedName>
        <fullName evidence="1">FAS1-like dehydratase domain-containing protein</fullName>
    </recommendedName>
</protein>
<accession>X0Q1Z6</accession>
<dbReference type="Gene3D" id="3.10.129.10">
    <property type="entry name" value="Hotdog Thioesterase"/>
    <property type="match status" value="2"/>
</dbReference>
<sequence length="393" mass="44065">MTQTQDPQIGRELAQAKFTDEMLDNMRALIGTELRTASAVNNEYATRLAILRFCEGIGDDNPLWTDDDYASTTVHKGIIAPPSFIFACLGSVQVGWPGLGGFHCETTINFHEPIRVDDKITAKVVFDGFDGPTDASNFAGRRIKDYLRQEYRNQNDELAATFICSRMRFERTEMQAKRESRKVELPHPWTEAELERIESDILAEAPRGAEPRYWDDVQIGDDLDVITKGPIGLTDEIAFVAAGAAPIPRIAAHGVALRRYKKHPKWAFRDPSTSALEPVYSVHYNDYAARLQGAQVAYDVGIQRTSWQIHQLTNWMGDDAFLKSIHGQYRSHVYLSDVVRLGGRITDKLIDDAGDHVVHVETWATNQRDQSVMPGSAVIRLPHRATDAEGNAQ</sequence>
<feature type="domain" description="FAS1-like dehydratase" evidence="1">
    <location>
        <begin position="45"/>
        <end position="129"/>
    </location>
</feature>
<dbReference type="CDD" id="cd03441">
    <property type="entry name" value="R_hydratase_like"/>
    <property type="match status" value="1"/>
</dbReference>
<evidence type="ECO:0000313" key="3">
    <source>
        <dbReference type="Proteomes" id="UP000019491"/>
    </source>
</evidence>
<comment type="caution">
    <text evidence="2">The sequence shown here is derived from an EMBL/GenBank/DDBJ whole genome shotgun (WGS) entry which is preliminary data.</text>
</comment>
<evidence type="ECO:0000259" key="1">
    <source>
        <dbReference type="Pfam" id="PF13452"/>
    </source>
</evidence>
<dbReference type="OrthoDB" id="4235906at2"/>
<dbReference type="RefSeq" id="WP_037229942.1">
    <property type="nucleotide sequence ID" value="NZ_BAWF01000012.1"/>
</dbReference>
<name>X0Q1Z6_RHOWR</name>
<dbReference type="Pfam" id="PF13452">
    <property type="entry name" value="FAS1_DH_region"/>
    <property type="match status" value="1"/>
</dbReference>
<organism evidence="2 3">
    <name type="scientific">Rhodococcus wratislaviensis NBRC 100605</name>
    <dbReference type="NCBI Taxonomy" id="1219028"/>
    <lineage>
        <taxon>Bacteria</taxon>
        <taxon>Bacillati</taxon>
        <taxon>Actinomycetota</taxon>
        <taxon>Actinomycetes</taxon>
        <taxon>Mycobacteriales</taxon>
        <taxon>Nocardiaceae</taxon>
        <taxon>Rhodococcus</taxon>
    </lineage>
</organism>
<gene>
    <name evidence="2" type="ORF">RW1_012_01200</name>
</gene>
<dbReference type="Proteomes" id="UP000019491">
    <property type="component" value="Unassembled WGS sequence"/>
</dbReference>
<dbReference type="InterPro" id="IPR039569">
    <property type="entry name" value="FAS1-like_DH_region"/>
</dbReference>
<dbReference type="InterPro" id="IPR029069">
    <property type="entry name" value="HotDog_dom_sf"/>
</dbReference>
<dbReference type="SUPFAM" id="SSF54637">
    <property type="entry name" value="Thioesterase/thiol ester dehydrase-isomerase"/>
    <property type="match status" value="2"/>
</dbReference>
<dbReference type="AlphaFoldDB" id="X0Q1Z6"/>